<comment type="subcellular location">
    <subcellularLocation>
        <location evidence="4">Cell membrane</location>
        <topology evidence="4">Multi-pass membrane protein</topology>
    </subcellularLocation>
</comment>
<evidence type="ECO:0000259" key="6">
    <source>
        <dbReference type="PROSITE" id="PS51006"/>
    </source>
</evidence>
<dbReference type="NCBIfam" id="NF037959">
    <property type="entry name" value="MFS_SpdSyn"/>
    <property type="match status" value="1"/>
</dbReference>
<dbReference type="RefSeq" id="WP_110839015.1">
    <property type="nucleotide sequence ID" value="NZ_QJVJ01000002.1"/>
</dbReference>
<dbReference type="AlphaFoldDB" id="A0A2V5KW55"/>
<dbReference type="PROSITE" id="PS51006">
    <property type="entry name" value="PABS_2"/>
    <property type="match status" value="1"/>
</dbReference>
<comment type="function">
    <text evidence="4">Catalyzes the irreversible transfer of a propylamine group from the amino donor S-adenosylmethioninamine (decarboxy-AdoMet) to putrescine (1,4-diaminobutane) to yield spermidine.</text>
</comment>
<dbReference type="EMBL" id="QJVJ01000002">
    <property type="protein sequence ID" value="PYI56487.1"/>
    <property type="molecule type" value="Genomic_DNA"/>
</dbReference>
<sequence length="517" mass="57913">METNRSHPRLRPLYTASAIVSICGIVFEVLLGAAGSYALGDGVKQYALTIGLFLSGMGAGSAWSERLGASLLAKFVLIEYAIALIGGSSTFWLFFCLAHFDPVTAQLFLFSATFLIGALTGVELPLLIRKASEVGLQLNKSAARILFFDYAGSLVGTVVFVLWLRPSLGLIKTAFLVAFVNVGVGLWMTFAYREELQRYRLYRTIGIACLAAMALGFLYGEKKYASDWERKLYRDPVIRSFQTHYQRVVVTKKENDLRLFLNGSLQFSSADEYRYHESLIHPLMGSGPLRKHILVLGGGDGLALRELAKYEGVERITLVDLDRELVDFVRNDPLLSALNGRSFDDARVRLVHDDAYRFLTESEERYDGIVVDLPDPNNETLNKLYTREFYTILRSRLADNGAAVVQATSPFHSTKAYWSIGRTIASTGLNTYPYHADIPSMGDWGFVLASVRPIDVHAIELRAATRYLQTELLPGLFQFGKDQDADLSESGKPVRLEINTMNRPVLIEYYNEGWKHY</sequence>
<feature type="binding site" evidence="4">
    <location>
        <position position="276"/>
    </location>
    <ligand>
        <name>spermidine</name>
        <dbReference type="ChEBI" id="CHEBI:57834"/>
    </ligand>
</feature>
<comment type="caution">
    <text evidence="7">The sequence shown here is derived from an EMBL/GenBank/DDBJ whole genome shotgun (WGS) entry which is preliminary data.</text>
</comment>
<feature type="binding site" evidence="4">
    <location>
        <position position="246"/>
    </location>
    <ligand>
        <name>S-methyl-5'-thioadenosine</name>
        <dbReference type="ChEBI" id="CHEBI:17509"/>
    </ligand>
</feature>
<comment type="subunit">
    <text evidence="4">Homodimer or homotetramer.</text>
</comment>
<feature type="transmembrane region" description="Helical" evidence="4">
    <location>
        <begin position="45"/>
        <end position="63"/>
    </location>
</feature>
<accession>A0A2V5KW55</accession>
<feature type="binding site" evidence="4">
    <location>
        <begin position="354"/>
        <end position="355"/>
    </location>
    <ligand>
        <name>S-methyl-5'-thioadenosine</name>
        <dbReference type="ChEBI" id="CHEBI:17509"/>
    </ligand>
</feature>
<feature type="transmembrane region" description="Helical" evidence="4">
    <location>
        <begin position="107"/>
        <end position="127"/>
    </location>
</feature>
<dbReference type="NCBIfam" id="NF002956">
    <property type="entry name" value="PRK03612.1"/>
    <property type="match status" value="1"/>
</dbReference>
<keyword evidence="4" id="KW-0472">Membrane</keyword>
<keyword evidence="4" id="KW-1133">Transmembrane helix</keyword>
<feature type="transmembrane region" description="Helical" evidence="4">
    <location>
        <begin position="12"/>
        <end position="39"/>
    </location>
</feature>
<feature type="transmembrane region" description="Helical" evidence="4">
    <location>
        <begin position="147"/>
        <end position="164"/>
    </location>
</feature>
<evidence type="ECO:0000256" key="2">
    <source>
        <dbReference type="ARBA" id="ARBA00022679"/>
    </source>
</evidence>
<keyword evidence="4" id="KW-0745">Spermidine biosynthesis</keyword>
<keyword evidence="4" id="KW-0812">Transmembrane</keyword>
<feature type="transmembrane region" description="Helical" evidence="4">
    <location>
        <begin position="170"/>
        <end position="189"/>
    </location>
</feature>
<dbReference type="InterPro" id="IPR001045">
    <property type="entry name" value="Spermi_synthase"/>
</dbReference>
<keyword evidence="4" id="KW-1003">Cell membrane</keyword>
<dbReference type="GO" id="GO:0004766">
    <property type="term" value="F:spermidine synthase activity"/>
    <property type="evidence" value="ECO:0007669"/>
    <property type="project" value="UniProtKB-UniRule"/>
</dbReference>
<dbReference type="Proteomes" id="UP000247476">
    <property type="component" value="Unassembled WGS sequence"/>
</dbReference>
<reference evidence="7 8" key="1">
    <citation type="submission" date="2018-05" db="EMBL/GenBank/DDBJ databases">
        <title>Paenibacillus flagellatus sp. nov., isolated from selenium mineral soil.</title>
        <authorList>
            <person name="Dai X."/>
        </authorList>
    </citation>
    <scope>NUCLEOTIDE SEQUENCE [LARGE SCALE GENOMIC DNA]</scope>
    <source>
        <strain evidence="7 8">DXL2</strain>
    </source>
</reference>
<comment type="pathway">
    <text evidence="4">Amine and polyamine biosynthesis; spermidine biosynthesis; spermidine from putrescine: step 1/1.</text>
</comment>
<comment type="caution">
    <text evidence="4">Lacks conserved residue(s) required for the propagation of feature annotation.</text>
</comment>
<dbReference type="HAMAP" id="MF_00198">
    <property type="entry name" value="Spermidine_synth"/>
    <property type="match status" value="1"/>
</dbReference>
<feature type="transmembrane region" description="Helical" evidence="4">
    <location>
        <begin position="201"/>
        <end position="220"/>
    </location>
</feature>
<dbReference type="FunFam" id="3.40.50.150:FF:000088">
    <property type="entry name" value="Polyamine aminopropyltransferase"/>
    <property type="match status" value="1"/>
</dbReference>
<feature type="active site" description="Proton acceptor" evidence="4 5">
    <location>
        <position position="372"/>
    </location>
</feature>
<dbReference type="Pfam" id="PF01564">
    <property type="entry name" value="Spermine_synth"/>
    <property type="match status" value="1"/>
</dbReference>
<gene>
    <name evidence="4" type="primary">speE</name>
    <name evidence="7" type="ORF">DLM86_05810</name>
</gene>
<dbReference type="CDD" id="cd02440">
    <property type="entry name" value="AdoMet_MTases"/>
    <property type="match status" value="1"/>
</dbReference>
<dbReference type="OrthoDB" id="9793120at2"/>
<proteinExistence type="inferred from homology"/>
<evidence type="ECO:0000256" key="5">
    <source>
        <dbReference type="PROSITE-ProRule" id="PRU00354"/>
    </source>
</evidence>
<evidence type="ECO:0000313" key="8">
    <source>
        <dbReference type="Proteomes" id="UP000247476"/>
    </source>
</evidence>
<dbReference type="InterPro" id="IPR030374">
    <property type="entry name" value="PABS"/>
</dbReference>
<feature type="binding site" evidence="4">
    <location>
        <position position="300"/>
    </location>
    <ligand>
        <name>spermidine</name>
        <dbReference type="ChEBI" id="CHEBI:57834"/>
    </ligand>
</feature>
<protein>
    <recommendedName>
        <fullName evidence="4">Polyamine aminopropyltransferase</fullName>
    </recommendedName>
    <alternativeName>
        <fullName evidence="4">Putrescine aminopropyltransferase</fullName>
        <shortName evidence="4">PAPT</shortName>
    </alternativeName>
    <alternativeName>
        <fullName evidence="4">Spermidine synthase</fullName>
        <shortName evidence="4">SPDS</shortName>
        <shortName evidence="4">SPDSY</shortName>
        <ecNumber evidence="4">2.5.1.16</ecNumber>
    </alternativeName>
</protein>
<feature type="binding site" evidence="4">
    <location>
        <position position="320"/>
    </location>
    <ligand>
        <name>S-methyl-5'-thioadenosine</name>
        <dbReference type="ChEBI" id="CHEBI:17509"/>
    </ligand>
</feature>
<keyword evidence="2 4" id="KW-0808">Transferase</keyword>
<dbReference type="InterPro" id="IPR029063">
    <property type="entry name" value="SAM-dependent_MTases_sf"/>
</dbReference>
<evidence type="ECO:0000256" key="4">
    <source>
        <dbReference type="HAMAP-Rule" id="MF_00198"/>
    </source>
</evidence>
<comment type="catalytic activity">
    <reaction evidence="4">
        <text>S-adenosyl 3-(methylsulfanyl)propylamine + putrescine = S-methyl-5'-thioadenosine + spermidine + H(+)</text>
        <dbReference type="Rhea" id="RHEA:12721"/>
        <dbReference type="ChEBI" id="CHEBI:15378"/>
        <dbReference type="ChEBI" id="CHEBI:17509"/>
        <dbReference type="ChEBI" id="CHEBI:57443"/>
        <dbReference type="ChEBI" id="CHEBI:57834"/>
        <dbReference type="ChEBI" id="CHEBI:326268"/>
        <dbReference type="EC" id="2.5.1.16"/>
    </reaction>
</comment>
<dbReference type="SUPFAM" id="SSF53335">
    <property type="entry name" value="S-adenosyl-L-methionine-dependent methyltransferases"/>
    <property type="match status" value="1"/>
</dbReference>
<keyword evidence="8" id="KW-1185">Reference proteome</keyword>
<evidence type="ECO:0000313" key="7">
    <source>
        <dbReference type="EMBL" id="PYI56487.1"/>
    </source>
</evidence>
<dbReference type="PANTHER" id="PTHR43317:SF1">
    <property type="entry name" value="THERMOSPERMINE SYNTHASE ACAULIS5"/>
    <property type="match status" value="1"/>
</dbReference>
<dbReference type="GO" id="GO:0010487">
    <property type="term" value="F:thermospermine synthase activity"/>
    <property type="evidence" value="ECO:0007669"/>
    <property type="project" value="UniProtKB-ARBA"/>
</dbReference>
<dbReference type="Gene3D" id="3.40.50.150">
    <property type="entry name" value="Vaccinia Virus protein VP39"/>
    <property type="match status" value="1"/>
</dbReference>
<dbReference type="UniPathway" id="UPA00248">
    <property type="reaction ID" value="UER00314"/>
</dbReference>
<feature type="domain" description="PABS" evidence="6">
    <location>
        <begin position="216"/>
        <end position="451"/>
    </location>
</feature>
<dbReference type="GO" id="GO:0005886">
    <property type="term" value="C:plasma membrane"/>
    <property type="evidence" value="ECO:0007669"/>
    <property type="project" value="UniProtKB-SubCell"/>
</dbReference>
<evidence type="ECO:0000256" key="3">
    <source>
        <dbReference type="ARBA" id="ARBA00023115"/>
    </source>
</evidence>
<comment type="similarity">
    <text evidence="1 4">Belongs to the spermidine/spermine synthase family.</text>
</comment>
<dbReference type="PANTHER" id="PTHR43317">
    <property type="entry name" value="THERMOSPERMINE SYNTHASE ACAULIS5"/>
    <property type="match status" value="1"/>
</dbReference>
<dbReference type="InterPro" id="IPR030373">
    <property type="entry name" value="PABS_CS"/>
</dbReference>
<dbReference type="PROSITE" id="PS01330">
    <property type="entry name" value="PABS_1"/>
    <property type="match status" value="1"/>
</dbReference>
<dbReference type="GO" id="GO:0008295">
    <property type="term" value="P:spermidine biosynthetic process"/>
    <property type="evidence" value="ECO:0007669"/>
    <property type="project" value="UniProtKB-UniRule"/>
</dbReference>
<feature type="transmembrane region" description="Helical" evidence="4">
    <location>
        <begin position="75"/>
        <end position="95"/>
    </location>
</feature>
<dbReference type="EC" id="2.5.1.16" evidence="4"/>
<evidence type="ECO:0000256" key="1">
    <source>
        <dbReference type="ARBA" id="ARBA00007867"/>
    </source>
</evidence>
<name>A0A2V5KW55_9BACL</name>
<organism evidence="7 8">
    <name type="scientific">Paenibacillus flagellatus</name>
    <dbReference type="NCBI Taxonomy" id="2211139"/>
    <lineage>
        <taxon>Bacteria</taxon>
        <taxon>Bacillati</taxon>
        <taxon>Bacillota</taxon>
        <taxon>Bacilli</taxon>
        <taxon>Bacillales</taxon>
        <taxon>Paenibacillaceae</taxon>
        <taxon>Paenibacillus</taxon>
    </lineage>
</organism>
<keyword evidence="3 4" id="KW-0620">Polyamine biosynthesis</keyword>